<sequence>MRKYIVLLIGLFLIESCADFLDTEPFTSKVNTNFYQSPQDVNQALIGIYSVLNPGTSHMHSFFISELLSDDRFAGGGGVDAAIHAISEFKNFSNDMYLYPWQQNYRGIFRANMLLESIEQVTSWESETQKNRYIGEAHFMRAYYFFDLARLFGTVPLVLETTPQNLPKATPEELFGQIAADLLIAIEKMPDTPYSSNDIGRATKWAAQGMLARVFLYYTGVYGKTEIQLPENGTLTKTEVINNVDYCIANSGHELVDDFRNLWPYSYASNYDYAVENNLTWIGEEGGNKENMFSIRFGSFGGNSRNTIVLFFGVRMQNTNPFGYGWGAGPINPQLWNSWEDSDLRKKASICDVTNEDIGYVSSSDQYHESYLWQKKYMPVNIFVDGKLQNMYTYLYGTPANNMDCNAQEIVLLRFADVYLMGAELGSAKAQEYLDIVRKRVNLPSVPATIDNIKNERRFELAFEGVRYYDLMRWGELESAFNRVKNIPLENEGKPVEYSIIYRPETKGFLPIPESQIQLSDGILEQNEGW</sequence>
<evidence type="ECO:0000313" key="9">
    <source>
        <dbReference type="EMBL" id="CEA16183.1"/>
    </source>
</evidence>
<dbReference type="Pfam" id="PF14322">
    <property type="entry name" value="SusD-like_3"/>
    <property type="match status" value="1"/>
</dbReference>
<protein>
    <recommendedName>
        <fullName evidence="11">RagB/SusD family nutrient uptake outer membrane protein</fullName>
    </recommendedName>
</protein>
<evidence type="ECO:0000313" key="10">
    <source>
        <dbReference type="Proteomes" id="UP000032417"/>
    </source>
</evidence>
<dbReference type="KEGG" id="pbt:ING2E5B_1435"/>
<dbReference type="HOGENOM" id="CLU_015553_1_0_10"/>
<feature type="domain" description="SusD-like N-terminal" evidence="8">
    <location>
        <begin position="19"/>
        <end position="216"/>
    </location>
</feature>
<dbReference type="CDD" id="cd08977">
    <property type="entry name" value="SusD"/>
    <property type="match status" value="1"/>
</dbReference>
<evidence type="ECO:0000256" key="1">
    <source>
        <dbReference type="ARBA" id="ARBA00004442"/>
    </source>
</evidence>
<comment type="similarity">
    <text evidence="2">Belongs to the SusD family.</text>
</comment>
<dbReference type="EMBL" id="LN515532">
    <property type="protein sequence ID" value="CEA16183.1"/>
    <property type="molecule type" value="Genomic_DNA"/>
</dbReference>
<proteinExistence type="inferred from homology"/>
<dbReference type="AlphaFoldDB" id="A0A098C188"/>
<dbReference type="InterPro" id="IPR012944">
    <property type="entry name" value="SusD_RagB_dom"/>
</dbReference>
<keyword evidence="10" id="KW-1185">Reference proteome</keyword>
<dbReference type="Gene3D" id="1.25.40.390">
    <property type="match status" value="1"/>
</dbReference>
<dbReference type="Pfam" id="PF07980">
    <property type="entry name" value="SusD_RagB"/>
    <property type="match status" value="1"/>
</dbReference>
<evidence type="ECO:0000256" key="2">
    <source>
        <dbReference type="ARBA" id="ARBA00006275"/>
    </source>
</evidence>
<evidence type="ECO:0008006" key="11">
    <source>
        <dbReference type="Google" id="ProtNLM"/>
    </source>
</evidence>
<evidence type="ECO:0000259" key="7">
    <source>
        <dbReference type="Pfam" id="PF07980"/>
    </source>
</evidence>
<dbReference type="GO" id="GO:0009279">
    <property type="term" value="C:cell outer membrane"/>
    <property type="evidence" value="ECO:0007669"/>
    <property type="project" value="UniProtKB-SubCell"/>
</dbReference>
<dbReference type="InterPro" id="IPR033985">
    <property type="entry name" value="SusD-like_N"/>
</dbReference>
<feature type="domain" description="RagB/SusD" evidence="7">
    <location>
        <begin position="330"/>
        <end position="530"/>
    </location>
</feature>
<keyword evidence="4" id="KW-0472">Membrane</keyword>
<evidence type="ECO:0000256" key="5">
    <source>
        <dbReference type="ARBA" id="ARBA00023237"/>
    </source>
</evidence>
<accession>A0A098C188</accession>
<gene>
    <name evidence="9" type="ORF">ING2E5B_1435</name>
</gene>
<evidence type="ECO:0000256" key="6">
    <source>
        <dbReference type="SAM" id="SignalP"/>
    </source>
</evidence>
<dbReference type="InterPro" id="IPR011990">
    <property type="entry name" value="TPR-like_helical_dom_sf"/>
</dbReference>
<dbReference type="PATRIC" id="fig|1562970.3.peg.1421"/>
<feature type="chain" id="PRO_5001933352" description="RagB/SusD family nutrient uptake outer membrane protein" evidence="6">
    <location>
        <begin position="19"/>
        <end position="530"/>
    </location>
</feature>
<dbReference type="Proteomes" id="UP000032417">
    <property type="component" value="Chromosome 1"/>
</dbReference>
<reference evidence="9 10" key="1">
    <citation type="submission" date="2014-08" db="EMBL/GenBank/DDBJ databases">
        <authorList>
            <person name="Wibberg D."/>
        </authorList>
    </citation>
    <scope>NUCLEOTIDE SEQUENCE [LARGE SCALE GENOMIC DNA]</scope>
    <source>
        <strain evidence="10">ING2-E5B</strain>
    </source>
</reference>
<organism evidence="9 10">
    <name type="scientific">Fermentimonas caenicola</name>
    <dbReference type="NCBI Taxonomy" id="1562970"/>
    <lineage>
        <taxon>Bacteria</taxon>
        <taxon>Pseudomonadati</taxon>
        <taxon>Bacteroidota</taxon>
        <taxon>Bacteroidia</taxon>
        <taxon>Bacteroidales</taxon>
        <taxon>Dysgonomonadaceae</taxon>
        <taxon>Fermentimonas</taxon>
    </lineage>
</organism>
<dbReference type="STRING" id="1562970.ING2E5B_1435"/>
<dbReference type="SUPFAM" id="SSF48452">
    <property type="entry name" value="TPR-like"/>
    <property type="match status" value="1"/>
</dbReference>
<evidence type="ECO:0000256" key="4">
    <source>
        <dbReference type="ARBA" id="ARBA00023136"/>
    </source>
</evidence>
<keyword evidence="3 6" id="KW-0732">Signal</keyword>
<name>A0A098C188_9BACT</name>
<comment type="subcellular location">
    <subcellularLocation>
        <location evidence="1">Cell outer membrane</location>
    </subcellularLocation>
</comment>
<evidence type="ECO:0000256" key="3">
    <source>
        <dbReference type="ARBA" id="ARBA00022729"/>
    </source>
</evidence>
<feature type="signal peptide" evidence="6">
    <location>
        <begin position="1"/>
        <end position="18"/>
    </location>
</feature>
<keyword evidence="5" id="KW-0998">Cell outer membrane</keyword>
<evidence type="ECO:0000259" key="8">
    <source>
        <dbReference type="Pfam" id="PF14322"/>
    </source>
</evidence>